<keyword evidence="1" id="KW-0732">Signal</keyword>
<dbReference type="AlphaFoldDB" id="J0WW37"/>
<keyword evidence="3" id="KW-1185">Reference proteome</keyword>
<sequence length="103" mass="11123">MRCCTLLALAAGAAAAVVIRPMPDAPRPARACRPVWKCAPLDLDEFELDAKRSNILDAVLVCAYPTREPDEHVAPYCTYDLTTGQLVGDYNAGYCPSAAVRKP</sequence>
<proteinExistence type="predicted"/>
<dbReference type="EMBL" id="JH687837">
    <property type="protein sequence ID" value="EJD37633.1"/>
    <property type="molecule type" value="Genomic_DNA"/>
</dbReference>
<name>J0WW37_AURST</name>
<feature type="signal peptide" evidence="1">
    <location>
        <begin position="1"/>
        <end position="15"/>
    </location>
</feature>
<dbReference type="InParanoid" id="J0WW37"/>
<reference evidence="3" key="1">
    <citation type="journal article" date="2012" name="Science">
        <title>The Paleozoic origin of enzymatic lignin decomposition reconstructed from 31 fungal genomes.</title>
        <authorList>
            <person name="Floudas D."/>
            <person name="Binder M."/>
            <person name="Riley R."/>
            <person name="Barry K."/>
            <person name="Blanchette R.A."/>
            <person name="Henrissat B."/>
            <person name="Martinez A.T."/>
            <person name="Otillar R."/>
            <person name="Spatafora J.W."/>
            <person name="Yadav J.S."/>
            <person name="Aerts A."/>
            <person name="Benoit I."/>
            <person name="Boyd A."/>
            <person name="Carlson A."/>
            <person name="Copeland A."/>
            <person name="Coutinho P.M."/>
            <person name="de Vries R.P."/>
            <person name="Ferreira P."/>
            <person name="Findley K."/>
            <person name="Foster B."/>
            <person name="Gaskell J."/>
            <person name="Glotzer D."/>
            <person name="Gorecki P."/>
            <person name="Heitman J."/>
            <person name="Hesse C."/>
            <person name="Hori C."/>
            <person name="Igarashi K."/>
            <person name="Jurgens J.A."/>
            <person name="Kallen N."/>
            <person name="Kersten P."/>
            <person name="Kohler A."/>
            <person name="Kuees U."/>
            <person name="Kumar T.K.A."/>
            <person name="Kuo A."/>
            <person name="LaButti K."/>
            <person name="Larrondo L.F."/>
            <person name="Lindquist E."/>
            <person name="Ling A."/>
            <person name="Lombard V."/>
            <person name="Lucas S."/>
            <person name="Lundell T."/>
            <person name="Martin R."/>
            <person name="McLaughlin D.J."/>
            <person name="Morgenstern I."/>
            <person name="Morin E."/>
            <person name="Murat C."/>
            <person name="Nagy L.G."/>
            <person name="Nolan M."/>
            <person name="Ohm R.A."/>
            <person name="Patyshakuliyeva A."/>
            <person name="Rokas A."/>
            <person name="Ruiz-Duenas F.J."/>
            <person name="Sabat G."/>
            <person name="Salamov A."/>
            <person name="Samejima M."/>
            <person name="Schmutz J."/>
            <person name="Slot J.C."/>
            <person name="St John F."/>
            <person name="Stenlid J."/>
            <person name="Sun H."/>
            <person name="Sun S."/>
            <person name="Syed K."/>
            <person name="Tsang A."/>
            <person name="Wiebenga A."/>
            <person name="Young D."/>
            <person name="Pisabarro A."/>
            <person name="Eastwood D.C."/>
            <person name="Martin F."/>
            <person name="Cullen D."/>
            <person name="Grigoriev I.V."/>
            <person name="Hibbett D.S."/>
        </authorList>
    </citation>
    <scope>NUCLEOTIDE SEQUENCE [LARGE SCALE GENOMIC DNA]</scope>
    <source>
        <strain evidence="3">TFB10046</strain>
    </source>
</reference>
<protein>
    <submittedName>
        <fullName evidence="2">Uncharacterized protein</fullName>
    </submittedName>
</protein>
<evidence type="ECO:0000256" key="1">
    <source>
        <dbReference type="SAM" id="SignalP"/>
    </source>
</evidence>
<dbReference type="Proteomes" id="UP000006514">
    <property type="component" value="Unassembled WGS sequence"/>
</dbReference>
<feature type="chain" id="PRO_5013198054" evidence="1">
    <location>
        <begin position="16"/>
        <end position="103"/>
    </location>
</feature>
<dbReference type="OrthoDB" id="3262731at2759"/>
<evidence type="ECO:0000313" key="2">
    <source>
        <dbReference type="EMBL" id="EJD37633.1"/>
    </source>
</evidence>
<accession>J0WW37</accession>
<gene>
    <name evidence="2" type="ORF">AURDEDRAFT_173296</name>
</gene>
<organism evidence="2 3">
    <name type="scientific">Auricularia subglabra (strain TFB-10046 / SS5)</name>
    <name type="common">White-rot fungus</name>
    <name type="synonym">Auricularia delicata (strain TFB10046)</name>
    <dbReference type="NCBI Taxonomy" id="717982"/>
    <lineage>
        <taxon>Eukaryota</taxon>
        <taxon>Fungi</taxon>
        <taxon>Dikarya</taxon>
        <taxon>Basidiomycota</taxon>
        <taxon>Agaricomycotina</taxon>
        <taxon>Agaricomycetes</taxon>
        <taxon>Auriculariales</taxon>
        <taxon>Auriculariaceae</taxon>
        <taxon>Auricularia</taxon>
    </lineage>
</organism>
<dbReference type="KEGG" id="adl:AURDEDRAFT_173296"/>
<evidence type="ECO:0000313" key="3">
    <source>
        <dbReference type="Proteomes" id="UP000006514"/>
    </source>
</evidence>